<dbReference type="CDD" id="cd17394">
    <property type="entry name" value="MFS_FucP_like"/>
    <property type="match status" value="1"/>
</dbReference>
<keyword evidence="8 11" id="KW-0812">Transmembrane</keyword>
<feature type="transmembrane region" description="Helical" evidence="11">
    <location>
        <begin position="19"/>
        <end position="37"/>
    </location>
</feature>
<proteinExistence type="inferred from homology"/>
<feature type="transmembrane region" description="Helical" evidence="11">
    <location>
        <begin position="81"/>
        <end position="103"/>
    </location>
</feature>
<comment type="function">
    <text evidence="1">Intake of glucose and galactose.</text>
</comment>
<dbReference type="PANTHER" id="PTHR43702">
    <property type="entry name" value="L-FUCOSE-PROTON SYMPORTER"/>
    <property type="match status" value="1"/>
</dbReference>
<feature type="transmembrane region" description="Helical" evidence="11">
    <location>
        <begin position="332"/>
        <end position="355"/>
    </location>
</feature>
<evidence type="ECO:0000313" key="13">
    <source>
        <dbReference type="Proteomes" id="UP000478090"/>
    </source>
</evidence>
<keyword evidence="6" id="KW-0997">Cell inner membrane</keyword>
<feature type="transmembrane region" description="Helical" evidence="11">
    <location>
        <begin position="109"/>
        <end position="135"/>
    </location>
</feature>
<feature type="transmembrane region" description="Helical" evidence="11">
    <location>
        <begin position="367"/>
        <end position="386"/>
    </location>
</feature>
<accession>A0ABW9VQ48</accession>
<evidence type="ECO:0000256" key="7">
    <source>
        <dbReference type="ARBA" id="ARBA00022597"/>
    </source>
</evidence>
<keyword evidence="9 11" id="KW-1133">Transmembrane helix</keyword>
<dbReference type="Gene3D" id="1.20.1250.20">
    <property type="entry name" value="MFS general substrate transporter like domains"/>
    <property type="match status" value="2"/>
</dbReference>
<feature type="transmembrane region" description="Helical" evidence="11">
    <location>
        <begin position="241"/>
        <end position="263"/>
    </location>
</feature>
<sequence>MNVTSASASAQSSLSGRRIIALVMMLFFAFGFCTVLVDTLVPKLKGLFALNYAEAMLTQFCFFGAYFIVSLPAARLIRQLGYLESVTMGLAIMAAGCLAFTPAAEHGSYPAFLAALFVLAAGVTIVQVAANPLAARVGDPRHAHSRLTLAQAFNSLATAIGPLFGAAFILSDEGAAPIASGLSAAAQRLEAGRSVQLPFLMIGLTLGVLAAICWACRRWAPASSDEARSGGYLALLGRPRLMLGVLGIFLYVGAEVAIGSMLVNYLMQSSVLGASVRTAGSMVSVYWGLAMVGRFIGAGLLKRGKPGLLLAGCAAAAGLLAVISLSSSGYVAAASILAIGLCNSIMFPTIFTLALEDSAEQAPQASGLLCLAIVGGAIIPVLVGTVADHASLATALWVPVLCYAGIGAYGVYASKN</sequence>
<keyword evidence="13" id="KW-1185">Reference proteome</keyword>
<feature type="transmembrane region" description="Helical" evidence="11">
    <location>
        <begin position="199"/>
        <end position="220"/>
    </location>
</feature>
<reference evidence="12 13" key="1">
    <citation type="submission" date="2019-12" db="EMBL/GenBank/DDBJ databases">
        <title>Novel species isolated from a subtropical stream in China.</title>
        <authorList>
            <person name="Lu H."/>
        </authorList>
    </citation>
    <scope>NUCLEOTIDE SEQUENCE [LARGE SCALE GENOMIC DNA]</scope>
    <source>
        <strain evidence="12 13">CY13W</strain>
    </source>
</reference>
<dbReference type="PANTHER" id="PTHR43702:SF3">
    <property type="entry name" value="PROTEIN TSGA"/>
    <property type="match status" value="1"/>
</dbReference>
<evidence type="ECO:0000256" key="4">
    <source>
        <dbReference type="ARBA" id="ARBA00022448"/>
    </source>
</evidence>
<name>A0ABW9VQ48_9BURK</name>
<evidence type="ECO:0000256" key="2">
    <source>
        <dbReference type="ARBA" id="ARBA00004429"/>
    </source>
</evidence>
<feature type="transmembrane region" description="Helical" evidence="11">
    <location>
        <begin position="392"/>
        <end position="412"/>
    </location>
</feature>
<evidence type="ECO:0000256" key="10">
    <source>
        <dbReference type="ARBA" id="ARBA00023136"/>
    </source>
</evidence>
<dbReference type="SUPFAM" id="SSF103473">
    <property type="entry name" value="MFS general substrate transporter"/>
    <property type="match status" value="1"/>
</dbReference>
<evidence type="ECO:0000256" key="8">
    <source>
        <dbReference type="ARBA" id="ARBA00022692"/>
    </source>
</evidence>
<dbReference type="EMBL" id="WWCM01000009">
    <property type="protein sequence ID" value="MYM40538.1"/>
    <property type="molecule type" value="Genomic_DNA"/>
</dbReference>
<keyword evidence="10 11" id="KW-0472">Membrane</keyword>
<gene>
    <name evidence="12" type="primary">gluP</name>
    <name evidence="12" type="ORF">GTP27_14510</name>
</gene>
<feature type="transmembrane region" description="Helical" evidence="11">
    <location>
        <begin position="283"/>
        <end position="301"/>
    </location>
</feature>
<evidence type="ECO:0000313" key="12">
    <source>
        <dbReference type="EMBL" id="MYM40538.1"/>
    </source>
</evidence>
<keyword evidence="5" id="KW-1003">Cell membrane</keyword>
<dbReference type="InterPro" id="IPR005964">
    <property type="entry name" value="Glc/Gal_transptr_bac"/>
</dbReference>
<feature type="transmembrane region" description="Helical" evidence="11">
    <location>
        <begin position="147"/>
        <end position="170"/>
    </location>
</feature>
<keyword evidence="4" id="KW-0813">Transport</keyword>
<feature type="transmembrane region" description="Helical" evidence="11">
    <location>
        <begin position="308"/>
        <end position="326"/>
    </location>
</feature>
<comment type="caution">
    <text evidence="12">The sequence shown here is derived from an EMBL/GenBank/DDBJ whole genome shotgun (WGS) entry which is preliminary data.</text>
</comment>
<dbReference type="InterPro" id="IPR050375">
    <property type="entry name" value="MFS_TsgA-like"/>
</dbReference>
<comment type="subcellular location">
    <subcellularLocation>
        <location evidence="2">Cell inner membrane</location>
        <topology evidence="2">Multi-pass membrane protein</topology>
    </subcellularLocation>
</comment>
<evidence type="ECO:0000256" key="9">
    <source>
        <dbReference type="ARBA" id="ARBA00022989"/>
    </source>
</evidence>
<dbReference type="InterPro" id="IPR036259">
    <property type="entry name" value="MFS_trans_sf"/>
</dbReference>
<evidence type="ECO:0000256" key="6">
    <source>
        <dbReference type="ARBA" id="ARBA00022519"/>
    </source>
</evidence>
<evidence type="ECO:0000256" key="3">
    <source>
        <dbReference type="ARBA" id="ARBA00009120"/>
    </source>
</evidence>
<protein>
    <submittedName>
        <fullName evidence="12">Glucose/galactose MFS transporter</fullName>
    </submittedName>
</protein>
<dbReference type="RefSeq" id="WP_161039878.1">
    <property type="nucleotide sequence ID" value="NZ_WWCM01000009.1"/>
</dbReference>
<comment type="similarity">
    <text evidence="3">Belongs to the major facilitator superfamily. FHS transporter (TC 2.A.1.7) family.</text>
</comment>
<dbReference type="Pfam" id="PF07690">
    <property type="entry name" value="MFS_1"/>
    <property type="match status" value="1"/>
</dbReference>
<dbReference type="NCBIfam" id="TIGR01272">
    <property type="entry name" value="gluP"/>
    <property type="match status" value="1"/>
</dbReference>
<dbReference type="Proteomes" id="UP000478090">
    <property type="component" value="Unassembled WGS sequence"/>
</dbReference>
<evidence type="ECO:0000256" key="5">
    <source>
        <dbReference type="ARBA" id="ARBA00022475"/>
    </source>
</evidence>
<feature type="transmembrane region" description="Helical" evidence="11">
    <location>
        <begin position="49"/>
        <end position="69"/>
    </location>
</feature>
<evidence type="ECO:0000256" key="1">
    <source>
        <dbReference type="ARBA" id="ARBA00003321"/>
    </source>
</evidence>
<keyword evidence="7" id="KW-0762">Sugar transport</keyword>
<organism evidence="12 13">
    <name type="scientific">Duganella qianjiadongensis</name>
    <dbReference type="NCBI Taxonomy" id="2692176"/>
    <lineage>
        <taxon>Bacteria</taxon>
        <taxon>Pseudomonadati</taxon>
        <taxon>Pseudomonadota</taxon>
        <taxon>Betaproteobacteria</taxon>
        <taxon>Burkholderiales</taxon>
        <taxon>Oxalobacteraceae</taxon>
        <taxon>Telluria group</taxon>
        <taxon>Duganella</taxon>
    </lineage>
</organism>
<evidence type="ECO:0000256" key="11">
    <source>
        <dbReference type="SAM" id="Phobius"/>
    </source>
</evidence>
<dbReference type="InterPro" id="IPR011701">
    <property type="entry name" value="MFS"/>
</dbReference>